<evidence type="ECO:0000256" key="1">
    <source>
        <dbReference type="SAM" id="MobiDB-lite"/>
    </source>
</evidence>
<gene>
    <name evidence="2" type="ORF">PACTADRAFT_50393</name>
</gene>
<dbReference type="EMBL" id="KV454014">
    <property type="protein sequence ID" value="ODV95711.1"/>
    <property type="molecule type" value="Genomic_DNA"/>
</dbReference>
<sequence>MDNSKTNRNQAYNYDFIMPPSFMNSSFENSAAASEQQQQQQQQDENENENENLKVICPQESVIINEEVQNEEPSDTQNTTVRLDLQSHNSNNNNIVDPTEFAFGPSSTSDLPLIQEYVQQQQQHESQSTLEAHPTRAVDLSLLETVSEEDLLILKKLLASAEMHKWRYISNKISKMRGKKMSTEFCRHKFHEFFGLPYKHDDHNQVQYLKNASTAFESAVKGSSEGLIGSSIPYLVNNDSNENQ</sequence>
<proteinExistence type="predicted"/>
<name>A0A1E4TVE5_PACTA</name>
<evidence type="ECO:0000313" key="3">
    <source>
        <dbReference type="Proteomes" id="UP000094236"/>
    </source>
</evidence>
<reference evidence="3" key="1">
    <citation type="submission" date="2016-05" db="EMBL/GenBank/DDBJ databases">
        <title>Comparative genomics of biotechnologically important yeasts.</title>
        <authorList>
            <consortium name="DOE Joint Genome Institute"/>
            <person name="Riley R."/>
            <person name="Haridas S."/>
            <person name="Wolfe K.H."/>
            <person name="Lopes M.R."/>
            <person name="Hittinger C.T."/>
            <person name="Goker M."/>
            <person name="Salamov A."/>
            <person name="Wisecaver J."/>
            <person name="Long T.M."/>
            <person name="Aerts A.L."/>
            <person name="Barry K."/>
            <person name="Choi C."/>
            <person name="Clum A."/>
            <person name="Coughlan A.Y."/>
            <person name="Deshpande S."/>
            <person name="Douglass A.P."/>
            <person name="Hanson S.J."/>
            <person name="Klenk H.-P."/>
            <person name="Labutti K."/>
            <person name="Lapidus A."/>
            <person name="Lindquist E."/>
            <person name="Lipzen A."/>
            <person name="Meier-Kolthoff J.P."/>
            <person name="Ohm R.A."/>
            <person name="Otillar R.P."/>
            <person name="Pangilinan J."/>
            <person name="Peng Y."/>
            <person name="Rokas A."/>
            <person name="Rosa C.A."/>
            <person name="Scheuner C."/>
            <person name="Sibirny A.A."/>
            <person name="Slot J.C."/>
            <person name="Stielow J.B."/>
            <person name="Sun H."/>
            <person name="Kurtzman C.P."/>
            <person name="Blackwell M."/>
            <person name="Grigoriev I.V."/>
            <person name="Jeffries T.W."/>
        </authorList>
    </citation>
    <scope>NUCLEOTIDE SEQUENCE [LARGE SCALE GENOMIC DNA]</scope>
    <source>
        <strain evidence="3">NRRL Y-2460</strain>
    </source>
</reference>
<feature type="region of interest" description="Disordered" evidence="1">
    <location>
        <begin position="23"/>
        <end position="50"/>
    </location>
</feature>
<dbReference type="OrthoDB" id="3981234at2759"/>
<dbReference type="Proteomes" id="UP000094236">
    <property type="component" value="Unassembled WGS sequence"/>
</dbReference>
<protein>
    <submittedName>
        <fullName evidence="2">Uncharacterized protein</fullName>
    </submittedName>
</protein>
<organism evidence="2 3">
    <name type="scientific">Pachysolen tannophilus NRRL Y-2460</name>
    <dbReference type="NCBI Taxonomy" id="669874"/>
    <lineage>
        <taxon>Eukaryota</taxon>
        <taxon>Fungi</taxon>
        <taxon>Dikarya</taxon>
        <taxon>Ascomycota</taxon>
        <taxon>Saccharomycotina</taxon>
        <taxon>Pichiomycetes</taxon>
        <taxon>Pachysolenaceae</taxon>
        <taxon>Pachysolen</taxon>
    </lineage>
</organism>
<dbReference type="AlphaFoldDB" id="A0A1E4TVE5"/>
<keyword evidence="3" id="KW-1185">Reference proteome</keyword>
<feature type="compositionally biased region" description="Low complexity" evidence="1">
    <location>
        <begin position="24"/>
        <end position="43"/>
    </location>
</feature>
<accession>A0A1E4TVE5</accession>
<evidence type="ECO:0000313" key="2">
    <source>
        <dbReference type="EMBL" id="ODV95711.1"/>
    </source>
</evidence>